<dbReference type="Proteomes" id="UP000035760">
    <property type="component" value="Unassembled WGS sequence"/>
</dbReference>
<dbReference type="InterPro" id="IPR039430">
    <property type="entry name" value="Thymidylate_kin-like_dom"/>
</dbReference>
<reference evidence="14" key="1">
    <citation type="submission" date="2013-07" db="EMBL/GenBank/DDBJ databases">
        <authorList>
            <person name="McIlroy S."/>
        </authorList>
    </citation>
    <scope>NUCLEOTIDE SEQUENCE [LARGE SCALE GENOMIC DNA]</scope>
    <source>
        <strain evidence="14">Run_A_D11</strain>
    </source>
</reference>
<evidence type="ECO:0000256" key="11">
    <source>
        <dbReference type="ARBA" id="ARBA00057735"/>
    </source>
</evidence>
<dbReference type="PANTHER" id="PTHR10344">
    <property type="entry name" value="THYMIDYLATE KINASE"/>
    <property type="match status" value="1"/>
</dbReference>
<dbReference type="GO" id="GO:0005524">
    <property type="term" value="F:ATP binding"/>
    <property type="evidence" value="ECO:0007669"/>
    <property type="project" value="UniProtKB-UniRule"/>
</dbReference>
<dbReference type="GO" id="GO:0004798">
    <property type="term" value="F:dTMP kinase activity"/>
    <property type="evidence" value="ECO:0007669"/>
    <property type="project" value="UniProtKB-UniRule"/>
</dbReference>
<dbReference type="AlphaFoldDB" id="W6MCN6"/>
<keyword evidence="15" id="KW-1185">Reference proteome</keyword>
<evidence type="ECO:0000256" key="10">
    <source>
        <dbReference type="ARBA" id="ARBA00048743"/>
    </source>
</evidence>
<evidence type="ECO:0000256" key="4">
    <source>
        <dbReference type="ARBA" id="ARBA00022679"/>
    </source>
</evidence>
<keyword evidence="7 12" id="KW-0418">Kinase</keyword>
<evidence type="ECO:0000256" key="5">
    <source>
        <dbReference type="ARBA" id="ARBA00022727"/>
    </source>
</evidence>
<evidence type="ECO:0000256" key="9">
    <source>
        <dbReference type="ARBA" id="ARBA00029962"/>
    </source>
</evidence>
<dbReference type="HAMAP" id="MF_00165">
    <property type="entry name" value="Thymidylate_kinase"/>
    <property type="match status" value="1"/>
</dbReference>
<comment type="catalytic activity">
    <reaction evidence="10 12">
        <text>dTMP + ATP = dTDP + ADP</text>
        <dbReference type="Rhea" id="RHEA:13517"/>
        <dbReference type="ChEBI" id="CHEBI:30616"/>
        <dbReference type="ChEBI" id="CHEBI:58369"/>
        <dbReference type="ChEBI" id="CHEBI:63528"/>
        <dbReference type="ChEBI" id="CHEBI:456216"/>
        <dbReference type="EC" id="2.7.4.9"/>
    </reaction>
</comment>
<keyword evidence="5 12" id="KW-0545">Nucleotide biosynthesis</keyword>
<evidence type="ECO:0000256" key="6">
    <source>
        <dbReference type="ARBA" id="ARBA00022741"/>
    </source>
</evidence>
<organism evidence="14 15">
    <name type="scientific">Candidatus Competibacter denitrificans Run_A_D11</name>
    <dbReference type="NCBI Taxonomy" id="1400863"/>
    <lineage>
        <taxon>Bacteria</taxon>
        <taxon>Pseudomonadati</taxon>
        <taxon>Pseudomonadota</taxon>
        <taxon>Gammaproteobacteria</taxon>
        <taxon>Candidatus Competibacteraceae</taxon>
        <taxon>Candidatus Competibacter</taxon>
    </lineage>
</organism>
<dbReference type="InterPro" id="IPR018094">
    <property type="entry name" value="Thymidylate_kinase"/>
</dbReference>
<accession>W6MCN6</accession>
<dbReference type="GO" id="GO:0006227">
    <property type="term" value="P:dUDP biosynthetic process"/>
    <property type="evidence" value="ECO:0007669"/>
    <property type="project" value="TreeGrafter"/>
</dbReference>
<gene>
    <name evidence="12 14" type="primary">tmk</name>
    <name evidence="14" type="ORF">BN873_890091</name>
</gene>
<keyword evidence="6 12" id="KW-0547">Nucleotide-binding</keyword>
<evidence type="ECO:0000313" key="15">
    <source>
        <dbReference type="Proteomes" id="UP000035760"/>
    </source>
</evidence>
<evidence type="ECO:0000313" key="14">
    <source>
        <dbReference type="EMBL" id="CDI04185.1"/>
    </source>
</evidence>
<evidence type="ECO:0000256" key="7">
    <source>
        <dbReference type="ARBA" id="ARBA00022777"/>
    </source>
</evidence>
<dbReference type="EC" id="2.7.4.9" evidence="2 12"/>
<evidence type="ECO:0000256" key="1">
    <source>
        <dbReference type="ARBA" id="ARBA00009776"/>
    </source>
</evidence>
<evidence type="ECO:0000256" key="12">
    <source>
        <dbReference type="HAMAP-Rule" id="MF_00165"/>
    </source>
</evidence>
<name>W6MCN6_9GAMM</name>
<dbReference type="NCBIfam" id="TIGR00041">
    <property type="entry name" value="DTMP_kinase"/>
    <property type="match status" value="1"/>
</dbReference>
<dbReference type="EMBL" id="CBTJ020000101">
    <property type="protein sequence ID" value="CDI04185.1"/>
    <property type="molecule type" value="Genomic_DNA"/>
</dbReference>
<dbReference type="FunFam" id="3.40.50.300:FF:000225">
    <property type="entry name" value="Thymidylate kinase"/>
    <property type="match status" value="1"/>
</dbReference>
<keyword evidence="8 12" id="KW-0067">ATP-binding</keyword>
<comment type="similarity">
    <text evidence="1 12">Belongs to the thymidylate kinase family.</text>
</comment>
<dbReference type="InterPro" id="IPR027417">
    <property type="entry name" value="P-loop_NTPase"/>
</dbReference>
<dbReference type="STRING" id="1400863.BN873_890091"/>
<keyword evidence="4 12" id="KW-0808">Transferase</keyword>
<dbReference type="GO" id="GO:0006233">
    <property type="term" value="P:dTDP biosynthetic process"/>
    <property type="evidence" value="ECO:0007669"/>
    <property type="project" value="InterPro"/>
</dbReference>
<comment type="function">
    <text evidence="11 12">Phosphorylation of dTMP to form dTDP in both de novo and salvage pathways of dTTP synthesis.</text>
</comment>
<dbReference type="CDD" id="cd01672">
    <property type="entry name" value="TMPK"/>
    <property type="match status" value="1"/>
</dbReference>
<dbReference type="Gene3D" id="3.40.50.300">
    <property type="entry name" value="P-loop containing nucleotide triphosphate hydrolases"/>
    <property type="match status" value="1"/>
</dbReference>
<feature type="binding site" evidence="12">
    <location>
        <begin position="12"/>
        <end position="19"/>
    </location>
    <ligand>
        <name>ATP</name>
        <dbReference type="ChEBI" id="CHEBI:30616"/>
    </ligand>
</feature>
<feature type="domain" description="Thymidylate kinase-like" evidence="13">
    <location>
        <begin position="10"/>
        <end position="198"/>
    </location>
</feature>
<dbReference type="GO" id="GO:0005829">
    <property type="term" value="C:cytosol"/>
    <property type="evidence" value="ECO:0007669"/>
    <property type="project" value="TreeGrafter"/>
</dbReference>
<proteinExistence type="inferred from homology"/>
<comment type="caution">
    <text evidence="14">The sequence shown here is derived from an EMBL/GenBank/DDBJ whole genome shotgun (WGS) entry which is preliminary data.</text>
</comment>
<evidence type="ECO:0000256" key="2">
    <source>
        <dbReference type="ARBA" id="ARBA00012980"/>
    </source>
</evidence>
<evidence type="ECO:0000259" key="13">
    <source>
        <dbReference type="Pfam" id="PF02223"/>
    </source>
</evidence>
<dbReference type="SUPFAM" id="SSF52540">
    <property type="entry name" value="P-loop containing nucleoside triphosphate hydrolases"/>
    <property type="match status" value="1"/>
</dbReference>
<dbReference type="PANTHER" id="PTHR10344:SF4">
    <property type="entry name" value="UMP-CMP KINASE 2, MITOCHONDRIAL"/>
    <property type="match status" value="1"/>
</dbReference>
<protein>
    <recommendedName>
        <fullName evidence="3 12">Thymidylate kinase</fullName>
        <ecNumber evidence="2 12">2.7.4.9</ecNumber>
    </recommendedName>
    <alternativeName>
        <fullName evidence="9 12">dTMP kinase</fullName>
    </alternativeName>
</protein>
<reference evidence="14" key="2">
    <citation type="submission" date="2014-03" db="EMBL/GenBank/DDBJ databases">
        <title>Candidatus Competibacter-lineage genomes retrieved from metagenomes reveal functional metabolic diversity.</title>
        <authorList>
            <person name="McIlroy S.J."/>
            <person name="Albertsen M."/>
            <person name="Andresen E.K."/>
            <person name="Saunders A.M."/>
            <person name="Kristiansen R."/>
            <person name="Stokholm-Bjerregaard M."/>
            <person name="Nielsen K.L."/>
            <person name="Nielsen P.H."/>
        </authorList>
    </citation>
    <scope>NUCLEOTIDE SEQUENCE</scope>
    <source>
        <strain evidence="14">Run_A_D11</strain>
    </source>
</reference>
<sequence>MTMMGRLIVVDGVEGGGKTTLLEFIRTRLATAGYSVLTTREPGGTTLGEEIRSLLLAHRQDGMTLSAETLLVFAARAEHLAKVIRPALSAGQWVLCDRFTDATYAYQGGGRGLSLDKIAVLEHWVQEGLQPDLTLLFDLPVTVGLERAGRRGAMDRFEREGENFLERVRAAYLERARQQPDRYRIVDANGSLEAVKSQVDALLNRWLEQLHAG</sequence>
<dbReference type="Pfam" id="PF02223">
    <property type="entry name" value="Thymidylate_kin"/>
    <property type="match status" value="1"/>
</dbReference>
<dbReference type="GO" id="GO:0006235">
    <property type="term" value="P:dTTP biosynthetic process"/>
    <property type="evidence" value="ECO:0007669"/>
    <property type="project" value="UniProtKB-UniRule"/>
</dbReference>
<evidence type="ECO:0000256" key="8">
    <source>
        <dbReference type="ARBA" id="ARBA00022840"/>
    </source>
</evidence>
<evidence type="ECO:0000256" key="3">
    <source>
        <dbReference type="ARBA" id="ARBA00017144"/>
    </source>
</evidence>